<evidence type="ECO:0000256" key="5">
    <source>
        <dbReference type="ARBA" id="ARBA00022723"/>
    </source>
</evidence>
<reference evidence="12 13" key="1">
    <citation type="journal article" date="2013" name="Genome Biol. Evol.">
        <title>Genome evolution and phylogenomic analysis of candidatus kinetoplastibacterium, the betaproteobacterial endosymbionts of strigomonas and angomonas.</title>
        <authorList>
            <person name="Alves J.M."/>
            <person name="Serrano M.G."/>
            <person name="Maia da Silva F."/>
            <person name="Voegtly L.J."/>
            <person name="Matveyev A.V."/>
            <person name="Teixeira M.M."/>
            <person name="Camargo E.P."/>
            <person name="Buck G.A."/>
        </authorList>
    </citation>
    <scope>NUCLEOTIDE SEQUENCE [LARGE SCALE GENOMIC DNA]</scope>
    <source>
        <strain evidence="12 13">TCC290E</strain>
    </source>
</reference>
<keyword evidence="9" id="KW-0464">Manganese</keyword>
<dbReference type="InterPro" id="IPR011761">
    <property type="entry name" value="ATP-grasp"/>
</dbReference>
<protein>
    <recommendedName>
        <fullName evidence="10">Glutathione synthetase</fullName>
        <ecNumber evidence="10">6.3.2.3</ecNumber>
    </recommendedName>
    <alternativeName>
        <fullName evidence="10">GSH synthetase</fullName>
        <shortName evidence="10">GSH-S</shortName>
        <shortName evidence="10">GSHase</shortName>
    </alternativeName>
    <alternativeName>
        <fullName evidence="10">Glutathione synthase</fullName>
    </alternativeName>
</protein>
<sequence>MHVLFIIDPINSLKVHKDTSVAVMRALIDRNHHISIAMQSDIFIDSDNIVKSNSKSISIAGNLSEKKWWSVNDSFFKMPLNNFDVVLMRKDPPFDLEYLYTTHLLEISEKQGVKIFNSPSAIRNHPEKLSIMEFPELIAPTVVTSNIDFLKDFCYLHKDIIVKPLDGMGGVGIFRIKEGDSNLNVILEVSTNNSKTTVMAQKYISDISNGDKRILIVGDKIIPFCLARLPLSGEHRGNLAAGGKGRAQKLSEQDINIANIVYNKLYKRGLYIIGLDVIGEYLTEINVTSPTCFVEISDQTGLDIANIFVDFLEKKAN</sequence>
<dbReference type="HOGENOM" id="CLU_068239_0_0_4"/>
<comment type="catalytic activity">
    <reaction evidence="10">
        <text>gamma-L-glutamyl-L-cysteine + glycine + ATP = glutathione + ADP + phosphate + H(+)</text>
        <dbReference type="Rhea" id="RHEA:13557"/>
        <dbReference type="ChEBI" id="CHEBI:15378"/>
        <dbReference type="ChEBI" id="CHEBI:30616"/>
        <dbReference type="ChEBI" id="CHEBI:43474"/>
        <dbReference type="ChEBI" id="CHEBI:57305"/>
        <dbReference type="ChEBI" id="CHEBI:57925"/>
        <dbReference type="ChEBI" id="CHEBI:58173"/>
        <dbReference type="ChEBI" id="CHEBI:456216"/>
        <dbReference type="EC" id="6.3.2.3"/>
    </reaction>
</comment>
<dbReference type="Pfam" id="PF02955">
    <property type="entry name" value="GSH-S_ATP"/>
    <property type="match status" value="1"/>
</dbReference>
<dbReference type="HAMAP" id="MF_00162">
    <property type="entry name" value="GSH_S"/>
    <property type="match status" value="1"/>
</dbReference>
<dbReference type="Gene3D" id="3.30.470.20">
    <property type="entry name" value="ATP-grasp fold, B domain"/>
    <property type="match status" value="1"/>
</dbReference>
<dbReference type="InterPro" id="IPR006284">
    <property type="entry name" value="Glut_synth_pro"/>
</dbReference>
<keyword evidence="3 10" id="KW-0436">Ligase</keyword>
<keyword evidence="4 10" id="KW-0317">Glutathione biosynthesis</keyword>
<gene>
    <name evidence="10" type="primary">gshB</name>
    <name evidence="12" type="ORF">CONE_0444</name>
</gene>
<dbReference type="EC" id="6.3.2.3" evidence="10"/>
<dbReference type="PATRIC" id="fig|1208920.3.peg.214"/>
<comment type="cofactor">
    <cofactor evidence="1">
        <name>Mn(2+)</name>
        <dbReference type="ChEBI" id="CHEBI:29035"/>
    </cofactor>
</comment>
<dbReference type="NCBIfam" id="NF003573">
    <property type="entry name" value="PRK05246.1"/>
    <property type="match status" value="1"/>
</dbReference>
<dbReference type="PANTHER" id="PTHR21621:SF4">
    <property type="entry name" value="GLUTATHIONE SYNTHETASE"/>
    <property type="match status" value="1"/>
</dbReference>
<dbReference type="SUPFAM" id="SSF52440">
    <property type="entry name" value="PreATP-grasp domain"/>
    <property type="match status" value="1"/>
</dbReference>
<dbReference type="PANTHER" id="PTHR21621">
    <property type="entry name" value="RIBOSOMAL PROTEIN S6 MODIFICATION PROTEIN"/>
    <property type="match status" value="1"/>
</dbReference>
<keyword evidence="6 10" id="KW-0547">Nucleotide-binding</keyword>
<dbReference type="NCBIfam" id="TIGR01380">
    <property type="entry name" value="glut_syn"/>
    <property type="match status" value="1"/>
</dbReference>
<dbReference type="PROSITE" id="PS50975">
    <property type="entry name" value="ATP_GRASP"/>
    <property type="match status" value="1"/>
</dbReference>
<dbReference type="SUPFAM" id="SSF56059">
    <property type="entry name" value="Glutathione synthetase ATP-binding domain-like"/>
    <property type="match status" value="1"/>
</dbReference>
<comment type="similarity">
    <text evidence="10">Belongs to the prokaryotic GSH synthase family.</text>
</comment>
<dbReference type="UniPathway" id="UPA00142">
    <property type="reaction ID" value="UER00210"/>
</dbReference>
<dbReference type="KEGG" id="kon:CONE_0444"/>
<evidence type="ECO:0000256" key="1">
    <source>
        <dbReference type="ARBA" id="ARBA00001936"/>
    </source>
</evidence>
<organism evidence="12 13">
    <name type="scientific">Candidatus Kinetoplastidibacterium stringomonadis TCC290E</name>
    <dbReference type="NCBI Taxonomy" id="1208920"/>
    <lineage>
        <taxon>Bacteria</taxon>
        <taxon>Pseudomonadati</taxon>
        <taxon>Pseudomonadota</taxon>
        <taxon>Betaproteobacteria</taxon>
        <taxon>Candidatus Kinetoplastidibacterium</taxon>
    </lineage>
</organism>
<dbReference type="InterPro" id="IPR004218">
    <property type="entry name" value="GSHS_ATP-bd"/>
</dbReference>
<evidence type="ECO:0000313" key="12">
    <source>
        <dbReference type="EMBL" id="AGF48233.1"/>
    </source>
</evidence>
<evidence type="ECO:0000256" key="8">
    <source>
        <dbReference type="ARBA" id="ARBA00022842"/>
    </source>
</evidence>
<dbReference type="GO" id="GO:0005524">
    <property type="term" value="F:ATP binding"/>
    <property type="evidence" value="ECO:0007669"/>
    <property type="project" value="UniProtKB-UniRule"/>
</dbReference>
<keyword evidence="8" id="KW-0460">Magnesium</keyword>
<comment type="pathway">
    <text evidence="10">Sulfur metabolism; glutathione biosynthesis; glutathione from L-cysteine and L-glutamate: step 2/2.</text>
</comment>
<evidence type="ECO:0000256" key="3">
    <source>
        <dbReference type="ARBA" id="ARBA00022598"/>
    </source>
</evidence>
<dbReference type="InterPro" id="IPR016185">
    <property type="entry name" value="PreATP-grasp_dom_sf"/>
</dbReference>
<dbReference type="Proteomes" id="UP000011541">
    <property type="component" value="Chromosome"/>
</dbReference>
<dbReference type="RefSeq" id="WP_015396920.1">
    <property type="nucleotide sequence ID" value="NC_020299.1"/>
</dbReference>
<dbReference type="GO" id="GO:0005737">
    <property type="term" value="C:cytoplasm"/>
    <property type="evidence" value="ECO:0007669"/>
    <property type="project" value="TreeGrafter"/>
</dbReference>
<dbReference type="Gene3D" id="3.40.50.20">
    <property type="match status" value="1"/>
</dbReference>
<dbReference type="OrthoDB" id="9785415at2"/>
<keyword evidence="13" id="KW-1185">Reference proteome</keyword>
<dbReference type="GO" id="GO:0004363">
    <property type="term" value="F:glutathione synthase activity"/>
    <property type="evidence" value="ECO:0007669"/>
    <property type="project" value="UniProtKB-UniRule"/>
</dbReference>
<evidence type="ECO:0000256" key="6">
    <source>
        <dbReference type="ARBA" id="ARBA00022741"/>
    </source>
</evidence>
<evidence type="ECO:0000259" key="11">
    <source>
        <dbReference type="PROSITE" id="PS50975"/>
    </source>
</evidence>
<keyword evidence="7 10" id="KW-0067">ATP-binding</keyword>
<dbReference type="InterPro" id="IPR004215">
    <property type="entry name" value="GSHS_N"/>
</dbReference>
<evidence type="ECO:0000256" key="2">
    <source>
        <dbReference type="ARBA" id="ARBA00001946"/>
    </source>
</evidence>
<comment type="cofactor">
    <cofactor evidence="2">
        <name>Mg(2+)</name>
        <dbReference type="ChEBI" id="CHEBI:18420"/>
    </cofactor>
</comment>
<accession>M1L6P3</accession>
<dbReference type="AlphaFoldDB" id="M1L6P3"/>
<keyword evidence="5" id="KW-0479">Metal-binding</keyword>
<dbReference type="STRING" id="1208920.CONE_0444"/>
<evidence type="ECO:0000256" key="10">
    <source>
        <dbReference type="HAMAP-Rule" id="MF_00162"/>
    </source>
</evidence>
<dbReference type="GO" id="GO:0046872">
    <property type="term" value="F:metal ion binding"/>
    <property type="evidence" value="ECO:0007669"/>
    <property type="project" value="UniProtKB-KW"/>
</dbReference>
<proteinExistence type="inferred from homology"/>
<evidence type="ECO:0000256" key="7">
    <source>
        <dbReference type="ARBA" id="ARBA00022840"/>
    </source>
</evidence>
<name>M1L6P3_9PROT</name>
<dbReference type="eggNOG" id="COG0189">
    <property type="taxonomic scope" value="Bacteria"/>
</dbReference>
<dbReference type="Gene3D" id="3.30.1490.20">
    <property type="entry name" value="ATP-grasp fold, A domain"/>
    <property type="match status" value="1"/>
</dbReference>
<evidence type="ECO:0000256" key="4">
    <source>
        <dbReference type="ARBA" id="ARBA00022684"/>
    </source>
</evidence>
<feature type="domain" description="ATP-grasp" evidence="11">
    <location>
        <begin position="128"/>
        <end position="313"/>
    </location>
</feature>
<dbReference type="Pfam" id="PF02951">
    <property type="entry name" value="GSH-S_N"/>
    <property type="match status" value="1"/>
</dbReference>
<dbReference type="InterPro" id="IPR013815">
    <property type="entry name" value="ATP_grasp_subdomain_1"/>
</dbReference>
<evidence type="ECO:0000313" key="13">
    <source>
        <dbReference type="Proteomes" id="UP000011541"/>
    </source>
</evidence>
<evidence type="ECO:0000256" key="9">
    <source>
        <dbReference type="ARBA" id="ARBA00023211"/>
    </source>
</evidence>
<dbReference type="EMBL" id="CP003805">
    <property type="protein sequence ID" value="AGF48233.1"/>
    <property type="molecule type" value="Genomic_DNA"/>
</dbReference>